<dbReference type="Pfam" id="PF00135">
    <property type="entry name" value="COesterase"/>
    <property type="match status" value="1"/>
</dbReference>
<feature type="domain" description="Carboxylesterase type B" evidence="5">
    <location>
        <begin position="7"/>
        <end position="456"/>
    </location>
</feature>
<dbReference type="PROSITE" id="PS00122">
    <property type="entry name" value="CARBOXYLESTERASE_B_1"/>
    <property type="match status" value="1"/>
</dbReference>
<dbReference type="SUPFAM" id="SSF55298">
    <property type="entry name" value="YjgF-like"/>
    <property type="match status" value="1"/>
</dbReference>
<dbReference type="Gene3D" id="3.30.1330.40">
    <property type="entry name" value="RutC-like"/>
    <property type="match status" value="1"/>
</dbReference>
<evidence type="ECO:0000259" key="5">
    <source>
        <dbReference type="Pfam" id="PF00135"/>
    </source>
</evidence>
<feature type="region of interest" description="Disordered" evidence="4">
    <location>
        <begin position="45"/>
        <end position="66"/>
    </location>
</feature>
<dbReference type="Pfam" id="PF14588">
    <property type="entry name" value="YjgF_endoribonc"/>
    <property type="match status" value="1"/>
</dbReference>
<evidence type="ECO:0000256" key="4">
    <source>
        <dbReference type="SAM" id="MobiDB-lite"/>
    </source>
</evidence>
<protein>
    <recommendedName>
        <fullName evidence="3">Carboxylic ester hydrolase</fullName>
        <ecNumber evidence="3">3.1.1.-</ecNumber>
    </recommendedName>
</protein>
<evidence type="ECO:0000256" key="2">
    <source>
        <dbReference type="ARBA" id="ARBA00022801"/>
    </source>
</evidence>
<organism evidence="7 8">
    <name type="scientific">Paractinoplanes hotanensis</name>
    <dbReference type="NCBI Taxonomy" id="2906497"/>
    <lineage>
        <taxon>Bacteria</taxon>
        <taxon>Bacillati</taxon>
        <taxon>Actinomycetota</taxon>
        <taxon>Actinomycetes</taxon>
        <taxon>Micromonosporales</taxon>
        <taxon>Micromonosporaceae</taxon>
        <taxon>Paractinoplanes</taxon>
    </lineage>
</organism>
<dbReference type="InterPro" id="IPR050309">
    <property type="entry name" value="Type-B_Carboxylest/Lipase"/>
</dbReference>
<dbReference type="Gene3D" id="3.40.50.1820">
    <property type="entry name" value="alpha/beta hydrolase"/>
    <property type="match status" value="1"/>
</dbReference>
<dbReference type="EC" id="3.1.1.-" evidence="3"/>
<keyword evidence="8" id="KW-1185">Reference proteome</keyword>
<reference evidence="7 8" key="1">
    <citation type="submission" date="2022-06" db="EMBL/GenBank/DDBJ databases">
        <title>Actinoplanes abujensis sp. nov., isolated from Nigerian arid soil.</title>
        <authorList>
            <person name="Ding P."/>
        </authorList>
    </citation>
    <scope>NUCLEOTIDE SEQUENCE [LARGE SCALE GENOMIC DNA]</scope>
    <source>
        <strain evidence="8">TRM88002</strain>
    </source>
</reference>
<dbReference type="InterPro" id="IPR035959">
    <property type="entry name" value="RutC-like_sf"/>
</dbReference>
<keyword evidence="2 3" id="KW-0378">Hydrolase</keyword>
<evidence type="ECO:0000313" key="8">
    <source>
        <dbReference type="Proteomes" id="UP001523216"/>
    </source>
</evidence>
<name>A0ABT0YH44_9ACTN</name>
<dbReference type="EMBL" id="JAMQOL010000092">
    <property type="protein sequence ID" value="MCM4085040.1"/>
    <property type="molecule type" value="Genomic_DNA"/>
</dbReference>
<evidence type="ECO:0000256" key="1">
    <source>
        <dbReference type="ARBA" id="ARBA00005964"/>
    </source>
</evidence>
<gene>
    <name evidence="7" type="ORF">LXN57_46690</name>
</gene>
<accession>A0ABT0YH44</accession>
<dbReference type="InterPro" id="IPR000997">
    <property type="entry name" value="Cholinesterase"/>
</dbReference>
<dbReference type="PANTHER" id="PTHR11559">
    <property type="entry name" value="CARBOXYLESTERASE"/>
    <property type="match status" value="1"/>
</dbReference>
<feature type="domain" description="Endoribonuclease L-PSP/chorismate mutase-like" evidence="6">
    <location>
        <begin position="482"/>
        <end position="603"/>
    </location>
</feature>
<dbReference type="InterPro" id="IPR013813">
    <property type="entry name" value="Endoribo_LPSP/chorism_mut-like"/>
</dbReference>
<evidence type="ECO:0000256" key="3">
    <source>
        <dbReference type="RuleBase" id="RU361235"/>
    </source>
</evidence>
<dbReference type="InterPro" id="IPR019826">
    <property type="entry name" value="Carboxylesterase_B_AS"/>
</dbReference>
<proteinExistence type="inferred from homology"/>
<comment type="similarity">
    <text evidence="1 3">Belongs to the type-B carboxylesterase/lipase family.</text>
</comment>
<comment type="caution">
    <text evidence="7">The sequence shown here is derived from an EMBL/GenBank/DDBJ whole genome shotgun (WGS) entry which is preliminary data.</text>
</comment>
<dbReference type="Proteomes" id="UP001523216">
    <property type="component" value="Unassembled WGS sequence"/>
</dbReference>
<dbReference type="InterPro" id="IPR029058">
    <property type="entry name" value="AB_hydrolase_fold"/>
</dbReference>
<dbReference type="SUPFAM" id="SSF53474">
    <property type="entry name" value="alpha/beta-Hydrolases"/>
    <property type="match status" value="1"/>
</dbReference>
<dbReference type="InterPro" id="IPR002018">
    <property type="entry name" value="CarbesteraseB"/>
</dbReference>
<dbReference type="CDD" id="cd02199">
    <property type="entry name" value="YjgF_YER057c_UK114_like_1"/>
    <property type="match status" value="1"/>
</dbReference>
<evidence type="ECO:0000259" key="6">
    <source>
        <dbReference type="Pfam" id="PF14588"/>
    </source>
</evidence>
<evidence type="ECO:0000313" key="7">
    <source>
        <dbReference type="EMBL" id="MCM4085040.1"/>
    </source>
</evidence>
<sequence length="618" mass="64680">MNDPAVIITTTAGQVRGRRLPGVRVFHGVPYAKGPIGAERFRAPSPHPGWSGVRDATEHGPTAPQTARDAFGTLDMSPYFGPGWRRGEDYLTVDVWAPEAVANAPVMVFVHGGGFAAGSASSPLYDGSAFARDGVILVVVQYRLGVTGFLSLPDAPDNRGLLDVIAALGWVREEIAGFGGDPGNVTVFGQSAGAILLSALLAEPTAAGLARRAVLQSGTGTGAFTPEQAAIVTEAVARKLGRKPLAAAFASLSDDDLVAVVPQIAGVEIPDHPLGGITTFSVVLDRQPANTPAAAIPLLIGSNLDEGALYLGPLGKLGAVTDSDVREEAARFHARPDDLVDAYRRSRPDADPAELRTAVLSDALFGLGTRRLADAHPGPVHRYEFRWRSPSIRSGHTVELPFVFGTLHAAKPLVGDQPPEGLAERMRHAWIAFARTGDPGWPAHGVQVIDRTWEHVDDVRTDEFAAWGPRGLLTLLLPRPGAAAAYESAVRDGGLIITSGHLPLLGGALPATGKVGSGPGSVDPMTARRLARRCALNALAAVAELAGGLDRVDRVVKMTGYVASEPGFTGQPEVVDGASLLLRDVFGEAGRHARSAIGVAALPRDAPVEVELTVRLSP</sequence>
<dbReference type="PRINTS" id="PR00878">
    <property type="entry name" value="CHOLNESTRASE"/>
</dbReference>